<evidence type="ECO:0000256" key="8">
    <source>
        <dbReference type="ARBA" id="ARBA00023014"/>
    </source>
</evidence>
<dbReference type="Pfam" id="PF24877">
    <property type="entry name" value="ILV_EDD_C"/>
    <property type="match status" value="1"/>
</dbReference>
<evidence type="ECO:0000256" key="1">
    <source>
        <dbReference type="ARBA" id="ARBA00001946"/>
    </source>
</evidence>
<accession>A0A7S0YG48</accession>
<evidence type="ECO:0000256" key="2">
    <source>
        <dbReference type="ARBA" id="ARBA00006486"/>
    </source>
</evidence>
<evidence type="ECO:0000256" key="3">
    <source>
        <dbReference type="ARBA" id="ARBA00022605"/>
    </source>
</evidence>
<feature type="domain" description="Dihydroxy-acid/6-phosphogluconate dehydratase N-terminal" evidence="17">
    <location>
        <begin position="76"/>
        <end position="395"/>
    </location>
</feature>
<sequence length="601" mass="64039">MQLASNCRISCVNKQAKPAFAPAKVAQKRTVVKAAAEKNDLTGLNKYSSRITQPKSQGASQAMLYATGLKEADMNKPQIGISSVWYEGNPCNMHLMDLAGHVKAGVEEQGMIGYRFNTIGVSDGISMGTDGMSFSLQSRDIIADSIETVMSAQWYDGNISLPGCDKNMPGTIIAMARLNRPSLMVYGGTIKPGHSSIDGSVLDIVSAFQSFGAFAAGKITEEGRCDVVRHSCPGAGACGGMYTANTMASSIEAMGMSIPYSSSIPAEDPLKAQECRLAGKYMVELLRKDLKPRDILTYKAFENAMVTVMATGGSTNAVLHFIAMARAVGITLTLEDFQRVSDRTPFLCDLKPSGKYVMEDIHKVGGTPALLKYLESKGFINSDCMTVTGSTIGENLKVVPGLKEGQTVILPVEKPIKPEGHLQMLYGNLCPDGSVAKITGKEGLYFQGKALCFDCEEDMIEAVGKDPMQFKGTVVVIRYEGPKGGPGMPEMLTPTSAIMGAGLGKECALITDGRFSGGSHGFVIGHVTPEAQVGGPIGLVKDGDTITIDAKKRTMNVEISEEEFARRRANFQAPPLKASSGTLYKYIKLVSSASLGCVTDA</sequence>
<dbReference type="PROSITE" id="PS00886">
    <property type="entry name" value="ILVD_EDD_1"/>
    <property type="match status" value="1"/>
</dbReference>
<dbReference type="InterPro" id="IPR020558">
    <property type="entry name" value="DiOHA_6PGluconate_deHydtase_CS"/>
</dbReference>
<dbReference type="SUPFAM" id="SSF143975">
    <property type="entry name" value="IlvD/EDD N-terminal domain-like"/>
    <property type="match status" value="1"/>
</dbReference>
<protein>
    <recommendedName>
        <fullName evidence="14">dihydroxy-acid dehydratase</fullName>
        <ecNumber evidence="14">4.2.1.9</ecNumber>
    </recommendedName>
</protein>
<dbReference type="PANTHER" id="PTHR21000">
    <property type="entry name" value="DIHYDROXY-ACID DEHYDRATASE DAD"/>
    <property type="match status" value="1"/>
</dbReference>
<comment type="catalytic activity">
    <reaction evidence="16">
        <text>(2R,3R)-2,3-dihydroxy-3-methylpentanoate = (S)-3-methyl-2-oxopentanoate + H2O</text>
        <dbReference type="Rhea" id="RHEA:27694"/>
        <dbReference type="ChEBI" id="CHEBI:15377"/>
        <dbReference type="ChEBI" id="CHEBI:35146"/>
        <dbReference type="ChEBI" id="CHEBI:49258"/>
        <dbReference type="EC" id="4.2.1.9"/>
    </reaction>
    <physiologicalReaction direction="left-to-right" evidence="16">
        <dbReference type="Rhea" id="RHEA:27695"/>
    </physiologicalReaction>
</comment>
<evidence type="ECO:0000259" key="18">
    <source>
        <dbReference type="Pfam" id="PF24877"/>
    </source>
</evidence>
<evidence type="ECO:0000256" key="12">
    <source>
        <dbReference type="ARBA" id="ARBA00029436"/>
    </source>
</evidence>
<dbReference type="SUPFAM" id="SSF52016">
    <property type="entry name" value="LeuD/IlvD-like"/>
    <property type="match status" value="1"/>
</dbReference>
<reference evidence="19" key="1">
    <citation type="submission" date="2021-01" db="EMBL/GenBank/DDBJ databases">
        <authorList>
            <person name="Corre E."/>
            <person name="Pelletier E."/>
            <person name="Niang G."/>
            <person name="Scheremetjew M."/>
            <person name="Finn R."/>
            <person name="Kale V."/>
            <person name="Holt S."/>
            <person name="Cochrane G."/>
            <person name="Meng A."/>
            <person name="Brown T."/>
            <person name="Cohen L."/>
        </authorList>
    </citation>
    <scope>NUCLEOTIDE SEQUENCE</scope>
    <source>
        <strain evidence="19">SAG 63-3</strain>
    </source>
</reference>
<dbReference type="UniPathway" id="UPA00047">
    <property type="reaction ID" value="UER00057"/>
</dbReference>
<keyword evidence="3" id="KW-0028">Amino-acid biosynthesis</keyword>
<feature type="domain" description="Dihydroxy-acid/6-phosphogluconate dehydratase C-terminal" evidence="18">
    <location>
        <begin position="408"/>
        <end position="597"/>
    </location>
</feature>
<proteinExistence type="inferred from homology"/>
<dbReference type="HAMAP" id="MF_00012">
    <property type="entry name" value="IlvD"/>
    <property type="match status" value="1"/>
</dbReference>
<evidence type="ECO:0000259" key="17">
    <source>
        <dbReference type="Pfam" id="PF00920"/>
    </source>
</evidence>
<dbReference type="InterPro" id="IPR056740">
    <property type="entry name" value="ILV_EDD_C"/>
</dbReference>
<dbReference type="InterPro" id="IPR000581">
    <property type="entry name" value="ILV_EDD_N"/>
</dbReference>
<keyword evidence="5" id="KW-0479">Metal-binding</keyword>
<dbReference type="InterPro" id="IPR004404">
    <property type="entry name" value="DihydroxyA_deHydtase"/>
</dbReference>
<comment type="cofactor">
    <cofactor evidence="15">
        <name>[2Fe-2S] cluster</name>
        <dbReference type="ChEBI" id="CHEBI:190135"/>
    </cofactor>
</comment>
<dbReference type="GO" id="GO:0009097">
    <property type="term" value="P:isoleucine biosynthetic process"/>
    <property type="evidence" value="ECO:0007669"/>
    <property type="project" value="UniProtKB-UniPathway"/>
</dbReference>
<dbReference type="PANTHER" id="PTHR21000:SF5">
    <property type="entry name" value="DIHYDROXY-ACID DEHYDRATASE, MITOCHONDRIAL"/>
    <property type="match status" value="1"/>
</dbReference>
<evidence type="ECO:0000256" key="9">
    <source>
        <dbReference type="ARBA" id="ARBA00023239"/>
    </source>
</evidence>
<comment type="cofactor">
    <cofactor evidence="1">
        <name>Mg(2+)</name>
        <dbReference type="ChEBI" id="CHEBI:18420"/>
    </cofactor>
</comment>
<keyword evidence="4" id="KW-0001">2Fe-2S</keyword>
<dbReference type="Pfam" id="PF00920">
    <property type="entry name" value="ILVD_EDD_N"/>
    <property type="match status" value="1"/>
</dbReference>
<evidence type="ECO:0000256" key="14">
    <source>
        <dbReference type="ARBA" id="ARBA00029490"/>
    </source>
</evidence>
<evidence type="ECO:0000256" key="13">
    <source>
        <dbReference type="ARBA" id="ARBA00029437"/>
    </source>
</evidence>
<dbReference type="NCBIfam" id="NF002068">
    <property type="entry name" value="PRK00911.1"/>
    <property type="match status" value="1"/>
</dbReference>
<comment type="catalytic activity">
    <reaction evidence="11">
        <text>(2R)-2,3-dihydroxy-3-methylbutanoate = 3-methyl-2-oxobutanoate + H2O</text>
        <dbReference type="Rhea" id="RHEA:24809"/>
        <dbReference type="ChEBI" id="CHEBI:11851"/>
        <dbReference type="ChEBI" id="CHEBI:15377"/>
        <dbReference type="ChEBI" id="CHEBI:49072"/>
        <dbReference type="EC" id="4.2.1.9"/>
    </reaction>
    <physiologicalReaction direction="left-to-right" evidence="11">
        <dbReference type="Rhea" id="RHEA:24810"/>
    </physiologicalReaction>
</comment>
<evidence type="ECO:0000256" key="11">
    <source>
        <dbReference type="ARBA" id="ARBA00029304"/>
    </source>
</evidence>
<keyword evidence="8" id="KW-0411">Iron-sulfur</keyword>
<dbReference type="GO" id="GO:0051537">
    <property type="term" value="F:2 iron, 2 sulfur cluster binding"/>
    <property type="evidence" value="ECO:0007669"/>
    <property type="project" value="UniProtKB-KW"/>
</dbReference>
<gene>
    <name evidence="19" type="ORF">PPAR00522_LOCUS10829</name>
</gene>
<dbReference type="GO" id="GO:0004160">
    <property type="term" value="F:dihydroxy-acid dehydratase activity"/>
    <property type="evidence" value="ECO:0007669"/>
    <property type="project" value="UniProtKB-EC"/>
</dbReference>
<evidence type="ECO:0000256" key="10">
    <source>
        <dbReference type="ARBA" id="ARBA00023304"/>
    </source>
</evidence>
<evidence type="ECO:0000256" key="6">
    <source>
        <dbReference type="ARBA" id="ARBA00022842"/>
    </source>
</evidence>
<dbReference type="GO" id="GO:0009099">
    <property type="term" value="P:L-valine biosynthetic process"/>
    <property type="evidence" value="ECO:0007669"/>
    <property type="project" value="UniProtKB-UniPathway"/>
</dbReference>
<dbReference type="GO" id="GO:0046872">
    <property type="term" value="F:metal ion binding"/>
    <property type="evidence" value="ECO:0007669"/>
    <property type="project" value="UniProtKB-KW"/>
</dbReference>
<dbReference type="NCBIfam" id="TIGR00110">
    <property type="entry name" value="ilvD"/>
    <property type="match status" value="1"/>
</dbReference>
<dbReference type="EMBL" id="HBFM01016911">
    <property type="protein sequence ID" value="CAD8774422.1"/>
    <property type="molecule type" value="Transcribed_RNA"/>
</dbReference>
<name>A0A7S0YG48_9CHLO</name>
<keyword evidence="10" id="KW-0100">Branched-chain amino acid biosynthesis</keyword>
<comment type="pathway">
    <text evidence="13">Amino-acid biosynthesis; L-isoleucine biosynthesis; L-isoleucine from 2-oxobutanoate: step 3/4.</text>
</comment>
<dbReference type="EC" id="4.2.1.9" evidence="14"/>
<dbReference type="InterPro" id="IPR037237">
    <property type="entry name" value="IlvD/EDD_N"/>
</dbReference>
<dbReference type="AlphaFoldDB" id="A0A7S0YG48"/>
<keyword evidence="9" id="KW-0456">Lyase</keyword>
<dbReference type="Gene3D" id="3.50.30.80">
    <property type="entry name" value="IlvD/EDD C-terminal domain-like"/>
    <property type="match status" value="1"/>
</dbReference>
<evidence type="ECO:0000256" key="4">
    <source>
        <dbReference type="ARBA" id="ARBA00022714"/>
    </source>
</evidence>
<dbReference type="InterPro" id="IPR042096">
    <property type="entry name" value="Dihydro-acid_dehy_C"/>
</dbReference>
<evidence type="ECO:0000256" key="7">
    <source>
        <dbReference type="ARBA" id="ARBA00023004"/>
    </source>
</evidence>
<dbReference type="UniPathway" id="UPA00049">
    <property type="reaction ID" value="UER00061"/>
</dbReference>
<dbReference type="PROSITE" id="PS00887">
    <property type="entry name" value="ILVD_EDD_2"/>
    <property type="match status" value="1"/>
</dbReference>
<dbReference type="FunFam" id="3.50.30.80:FF:000001">
    <property type="entry name" value="Dihydroxy-acid dehydratase"/>
    <property type="match status" value="1"/>
</dbReference>
<comment type="similarity">
    <text evidence="2">Belongs to the IlvD/Edd family.</text>
</comment>
<evidence type="ECO:0000256" key="15">
    <source>
        <dbReference type="ARBA" id="ARBA00034078"/>
    </source>
</evidence>
<keyword evidence="7" id="KW-0408">Iron</keyword>
<dbReference type="InterPro" id="IPR050165">
    <property type="entry name" value="DHAD_IlvD/Edd"/>
</dbReference>
<comment type="pathway">
    <text evidence="12">Amino-acid biosynthesis; L-valine biosynthesis; L-valine from pyruvate: step 3/4.</text>
</comment>
<organism evidence="19">
    <name type="scientific">Polytomella parva</name>
    <dbReference type="NCBI Taxonomy" id="51329"/>
    <lineage>
        <taxon>Eukaryota</taxon>
        <taxon>Viridiplantae</taxon>
        <taxon>Chlorophyta</taxon>
        <taxon>core chlorophytes</taxon>
        <taxon>Chlorophyceae</taxon>
        <taxon>CS clade</taxon>
        <taxon>Chlamydomonadales</taxon>
        <taxon>Chlamydomonadaceae</taxon>
        <taxon>Polytomella</taxon>
    </lineage>
</organism>
<evidence type="ECO:0000256" key="5">
    <source>
        <dbReference type="ARBA" id="ARBA00022723"/>
    </source>
</evidence>
<evidence type="ECO:0000256" key="16">
    <source>
        <dbReference type="ARBA" id="ARBA00052865"/>
    </source>
</evidence>
<dbReference type="GO" id="GO:0009570">
    <property type="term" value="C:chloroplast stroma"/>
    <property type="evidence" value="ECO:0007669"/>
    <property type="project" value="TreeGrafter"/>
</dbReference>
<keyword evidence="6" id="KW-0460">Magnesium</keyword>
<evidence type="ECO:0000313" key="19">
    <source>
        <dbReference type="EMBL" id="CAD8774422.1"/>
    </source>
</evidence>